<accession>A0AAD8P5L0</accession>
<feature type="transmembrane region" description="Helical" evidence="1">
    <location>
        <begin position="68"/>
        <end position="93"/>
    </location>
</feature>
<evidence type="ECO:0000313" key="2">
    <source>
        <dbReference type="EMBL" id="KAK1439725.1"/>
    </source>
</evidence>
<protein>
    <submittedName>
        <fullName evidence="2">Uncharacterized protein</fullName>
    </submittedName>
</protein>
<keyword evidence="3" id="KW-1185">Reference proteome</keyword>
<dbReference type="AlphaFoldDB" id="A0AAD8P5L0"/>
<proteinExistence type="predicted"/>
<evidence type="ECO:0000256" key="1">
    <source>
        <dbReference type="SAM" id="Phobius"/>
    </source>
</evidence>
<comment type="caution">
    <text evidence="2">The sequence shown here is derived from an EMBL/GenBank/DDBJ whole genome shotgun (WGS) entry which is preliminary data.</text>
</comment>
<gene>
    <name evidence="2" type="ORF">QVD17_05545</name>
</gene>
<evidence type="ECO:0000313" key="3">
    <source>
        <dbReference type="Proteomes" id="UP001229421"/>
    </source>
</evidence>
<organism evidence="2 3">
    <name type="scientific">Tagetes erecta</name>
    <name type="common">African marigold</name>
    <dbReference type="NCBI Taxonomy" id="13708"/>
    <lineage>
        <taxon>Eukaryota</taxon>
        <taxon>Viridiplantae</taxon>
        <taxon>Streptophyta</taxon>
        <taxon>Embryophyta</taxon>
        <taxon>Tracheophyta</taxon>
        <taxon>Spermatophyta</taxon>
        <taxon>Magnoliopsida</taxon>
        <taxon>eudicotyledons</taxon>
        <taxon>Gunneridae</taxon>
        <taxon>Pentapetalae</taxon>
        <taxon>asterids</taxon>
        <taxon>campanulids</taxon>
        <taxon>Asterales</taxon>
        <taxon>Asteraceae</taxon>
        <taxon>Asteroideae</taxon>
        <taxon>Heliantheae alliance</taxon>
        <taxon>Tageteae</taxon>
        <taxon>Tagetes</taxon>
    </lineage>
</organism>
<dbReference type="EMBL" id="JAUHHV010000001">
    <property type="protein sequence ID" value="KAK1439725.1"/>
    <property type="molecule type" value="Genomic_DNA"/>
</dbReference>
<keyword evidence="1" id="KW-1133">Transmembrane helix</keyword>
<dbReference type="Proteomes" id="UP001229421">
    <property type="component" value="Unassembled WGS sequence"/>
</dbReference>
<feature type="transmembrane region" description="Helical" evidence="1">
    <location>
        <begin position="7"/>
        <end position="30"/>
    </location>
</feature>
<keyword evidence="1" id="KW-0812">Transmembrane</keyword>
<keyword evidence="1" id="KW-0472">Membrane</keyword>
<sequence>MVCIRTWYEYIPLIIIVLMGIGILVFVPALCYKKEKDEPLEETTSGRTHRRGGPGGGGCGTGGGGCGLLIAFIALGASILGLAAACIVARVCYDKQEREQNIKKNKPYEETTSGSESNDHTYEDDMVAIDCLGRRRARGGGGGYGGGVCGGVGGGCGGGGGGGGGCGGGGGGG</sequence>
<reference evidence="2" key="1">
    <citation type="journal article" date="2023" name="bioRxiv">
        <title>Improved chromosome-level genome assembly for marigold (Tagetes erecta).</title>
        <authorList>
            <person name="Jiang F."/>
            <person name="Yuan L."/>
            <person name="Wang S."/>
            <person name="Wang H."/>
            <person name="Xu D."/>
            <person name="Wang A."/>
            <person name="Fan W."/>
        </authorList>
    </citation>
    <scope>NUCLEOTIDE SEQUENCE</scope>
    <source>
        <strain evidence="2">WSJ</strain>
        <tissue evidence="2">Leaf</tissue>
    </source>
</reference>
<name>A0AAD8P5L0_TARER</name>